<dbReference type="GO" id="GO:1904680">
    <property type="term" value="F:peptide transmembrane transporter activity"/>
    <property type="evidence" value="ECO:0007669"/>
    <property type="project" value="TreeGrafter"/>
</dbReference>
<dbReference type="Proteomes" id="UP001139353">
    <property type="component" value="Unassembled WGS sequence"/>
</dbReference>
<evidence type="ECO:0000256" key="4">
    <source>
        <dbReference type="ARBA" id="ARBA00022729"/>
    </source>
</evidence>
<sequence>MIARRCQPRLDLVVALVLAGCVSAAWCAVIPPGTVLDTRQEMVRNTGFEPDSLDPSISQTDGSIAILSDVFESLTALDGHDQVVPGMAESWRRVDALTWVFKLRPNAMWSDGTPVTAGDFVYSWRRFLDPRMAAFLASSIGVVVSNGAEIVAGKKPPTALGVRAVDSATLEVTTAVPTPYLPQLLAVPQFAPLPRATIEKLGKDWTKPGNMVSNGPYLLRDWQVNSKVVLVKNPRYWDAPNVVLTRVTYLPVEDATADLKMYQTGENDMTQTLPPGSFQALKAQYPKEIHNSIVFGLRYYALNNNDPLLKDVRVRKALSMVIDRDILATKVTADGQVPAYGLMVKGVVGADVVRYDWAGWPMARRVTEARKLLLEAGVQPGTHLKFTYNASEYHRKVGLFTASEWKTKLGLETEMDSLEFKVLVRRRQDAQYQIARDGWIPFTPDPTGMYTLVRCGSEANDSKYCNRHADDLVHQGELTTDPSKRQALMTEAARLVMEDYPLIPLVQYSVPRLVKPYIGGYDEVNVQDVHRSKDLFIVKH</sequence>
<evidence type="ECO:0000313" key="6">
    <source>
        <dbReference type="EMBL" id="MCK9689633.1"/>
    </source>
</evidence>
<dbReference type="InterPro" id="IPR030678">
    <property type="entry name" value="Peptide/Ni-bd"/>
</dbReference>
<dbReference type="AlphaFoldDB" id="A0A9X1YNV9"/>
<evidence type="ECO:0000256" key="1">
    <source>
        <dbReference type="ARBA" id="ARBA00004196"/>
    </source>
</evidence>
<dbReference type="PANTHER" id="PTHR30290">
    <property type="entry name" value="PERIPLASMIC BINDING COMPONENT OF ABC TRANSPORTER"/>
    <property type="match status" value="1"/>
</dbReference>
<dbReference type="GO" id="GO:0030288">
    <property type="term" value="C:outer membrane-bounded periplasmic space"/>
    <property type="evidence" value="ECO:0007669"/>
    <property type="project" value="TreeGrafter"/>
</dbReference>
<dbReference type="Pfam" id="PF00496">
    <property type="entry name" value="SBP_bac_5"/>
    <property type="match status" value="1"/>
</dbReference>
<dbReference type="Gene3D" id="3.10.105.10">
    <property type="entry name" value="Dipeptide-binding Protein, Domain 3"/>
    <property type="match status" value="1"/>
</dbReference>
<dbReference type="Gene3D" id="3.90.76.10">
    <property type="entry name" value="Dipeptide-binding Protein, Domain 1"/>
    <property type="match status" value="1"/>
</dbReference>
<evidence type="ECO:0000259" key="5">
    <source>
        <dbReference type="Pfam" id="PF00496"/>
    </source>
</evidence>
<dbReference type="SUPFAM" id="SSF53850">
    <property type="entry name" value="Periplasmic binding protein-like II"/>
    <property type="match status" value="1"/>
</dbReference>
<dbReference type="EMBL" id="JAJLJH010000017">
    <property type="protein sequence ID" value="MCK9689633.1"/>
    <property type="molecule type" value="Genomic_DNA"/>
</dbReference>
<evidence type="ECO:0000256" key="2">
    <source>
        <dbReference type="ARBA" id="ARBA00005695"/>
    </source>
</evidence>
<name>A0A9X1YNV9_9BURK</name>
<evidence type="ECO:0000256" key="3">
    <source>
        <dbReference type="ARBA" id="ARBA00022448"/>
    </source>
</evidence>
<dbReference type="PIRSF" id="PIRSF002741">
    <property type="entry name" value="MppA"/>
    <property type="match status" value="1"/>
</dbReference>
<comment type="similarity">
    <text evidence="2">Belongs to the bacterial solute-binding protein 5 family.</text>
</comment>
<keyword evidence="7" id="KW-1185">Reference proteome</keyword>
<gene>
    <name evidence="6" type="ORF">LPC04_28270</name>
</gene>
<reference evidence="6" key="1">
    <citation type="submission" date="2021-11" db="EMBL/GenBank/DDBJ databases">
        <title>BS-T2-15 a new species belonging to the Comamonadaceae family isolated from the soil of a French oak forest.</title>
        <authorList>
            <person name="Mieszkin S."/>
            <person name="Alain K."/>
        </authorList>
    </citation>
    <scope>NUCLEOTIDE SEQUENCE</scope>
    <source>
        <strain evidence="6">BS-T2-15</strain>
    </source>
</reference>
<feature type="domain" description="Solute-binding protein family 5" evidence="5">
    <location>
        <begin position="82"/>
        <end position="456"/>
    </location>
</feature>
<dbReference type="Gene3D" id="3.40.190.10">
    <property type="entry name" value="Periplasmic binding protein-like II"/>
    <property type="match status" value="1"/>
</dbReference>
<proteinExistence type="inferred from homology"/>
<comment type="subcellular location">
    <subcellularLocation>
        <location evidence="1">Cell envelope</location>
    </subcellularLocation>
</comment>
<keyword evidence="4" id="KW-0732">Signal</keyword>
<organism evidence="6 7">
    <name type="scientific">Scleromatobacter humisilvae</name>
    <dbReference type="NCBI Taxonomy" id="2897159"/>
    <lineage>
        <taxon>Bacteria</taxon>
        <taxon>Pseudomonadati</taxon>
        <taxon>Pseudomonadota</taxon>
        <taxon>Betaproteobacteria</taxon>
        <taxon>Burkholderiales</taxon>
        <taxon>Sphaerotilaceae</taxon>
        <taxon>Scleromatobacter</taxon>
    </lineage>
</organism>
<dbReference type="GO" id="GO:0043190">
    <property type="term" value="C:ATP-binding cassette (ABC) transporter complex"/>
    <property type="evidence" value="ECO:0007669"/>
    <property type="project" value="InterPro"/>
</dbReference>
<dbReference type="RefSeq" id="WP_275685686.1">
    <property type="nucleotide sequence ID" value="NZ_JAJLJH010000017.1"/>
</dbReference>
<comment type="caution">
    <text evidence="6">The sequence shown here is derived from an EMBL/GenBank/DDBJ whole genome shotgun (WGS) entry which is preliminary data.</text>
</comment>
<dbReference type="GO" id="GO:0015833">
    <property type="term" value="P:peptide transport"/>
    <property type="evidence" value="ECO:0007669"/>
    <property type="project" value="TreeGrafter"/>
</dbReference>
<evidence type="ECO:0000313" key="7">
    <source>
        <dbReference type="Proteomes" id="UP001139353"/>
    </source>
</evidence>
<accession>A0A9X1YNV9</accession>
<protein>
    <submittedName>
        <fullName evidence="6">Peptide ABC transporter substrate-binding protein</fullName>
    </submittedName>
</protein>
<dbReference type="PANTHER" id="PTHR30290:SF10">
    <property type="entry name" value="PERIPLASMIC OLIGOPEPTIDE-BINDING PROTEIN-RELATED"/>
    <property type="match status" value="1"/>
</dbReference>
<dbReference type="FunFam" id="3.90.76.10:FF:000001">
    <property type="entry name" value="Oligopeptide ABC transporter substrate-binding protein"/>
    <property type="match status" value="1"/>
</dbReference>
<dbReference type="InterPro" id="IPR000914">
    <property type="entry name" value="SBP_5_dom"/>
</dbReference>
<dbReference type="InterPro" id="IPR039424">
    <property type="entry name" value="SBP_5"/>
</dbReference>
<keyword evidence="3" id="KW-0813">Transport</keyword>
<dbReference type="CDD" id="cd08504">
    <property type="entry name" value="PBP2_OppA"/>
    <property type="match status" value="1"/>
</dbReference>